<evidence type="ECO:0000313" key="14">
    <source>
        <dbReference type="EMBL" id="CAD7093729.1"/>
    </source>
</evidence>
<evidence type="ECO:0000256" key="5">
    <source>
        <dbReference type="ARBA" id="ARBA00022989"/>
    </source>
</evidence>
<dbReference type="InterPro" id="IPR017452">
    <property type="entry name" value="GPCR_Rhodpsn_7TM"/>
</dbReference>
<proteinExistence type="inferred from homology"/>
<evidence type="ECO:0000256" key="11">
    <source>
        <dbReference type="RuleBase" id="RU000688"/>
    </source>
</evidence>
<keyword evidence="5 12" id="KW-1133">Transmembrane helix</keyword>
<evidence type="ECO:0000259" key="13">
    <source>
        <dbReference type="PROSITE" id="PS50262"/>
    </source>
</evidence>
<reference evidence="14 15" key="1">
    <citation type="submission" date="2020-11" db="EMBL/GenBank/DDBJ databases">
        <authorList>
            <person name="Wallbank WR R."/>
            <person name="Pardo Diaz C."/>
            <person name="Kozak K."/>
            <person name="Martin S."/>
            <person name="Jiggins C."/>
            <person name="Moest M."/>
            <person name="Warren A I."/>
            <person name="Generalovic N T."/>
            <person name="Byers J.R.P. K."/>
            <person name="Montejo-Kovacevich G."/>
            <person name="Yen C E."/>
        </authorList>
    </citation>
    <scope>NUCLEOTIDE SEQUENCE [LARGE SCALE GENOMIC DNA]</scope>
</reference>
<keyword evidence="15" id="KW-1185">Reference proteome</keyword>
<evidence type="ECO:0000256" key="2">
    <source>
        <dbReference type="ARBA" id="ARBA00010663"/>
    </source>
</evidence>
<dbReference type="PRINTS" id="PR01102">
    <property type="entry name" value="5HT6RECEPTR"/>
</dbReference>
<feature type="transmembrane region" description="Helical" evidence="12">
    <location>
        <begin position="141"/>
        <end position="162"/>
    </location>
</feature>
<dbReference type="EMBL" id="LR899014">
    <property type="protein sequence ID" value="CAD7093729.1"/>
    <property type="molecule type" value="Genomic_DNA"/>
</dbReference>
<evidence type="ECO:0000256" key="4">
    <source>
        <dbReference type="ARBA" id="ARBA00022692"/>
    </source>
</evidence>
<keyword evidence="4 11" id="KW-0812">Transmembrane</keyword>
<evidence type="ECO:0000313" key="15">
    <source>
        <dbReference type="Proteomes" id="UP000594454"/>
    </source>
</evidence>
<evidence type="ECO:0000256" key="3">
    <source>
        <dbReference type="ARBA" id="ARBA00022475"/>
    </source>
</evidence>
<keyword evidence="7 12" id="KW-0472">Membrane</keyword>
<comment type="similarity">
    <text evidence="2 11">Belongs to the G-protein coupled receptor 1 family.</text>
</comment>
<comment type="subcellular location">
    <subcellularLocation>
        <location evidence="1">Cell membrane</location>
        <topology evidence="1">Multi-pass membrane protein</topology>
    </subcellularLocation>
</comment>
<dbReference type="Gene3D" id="1.20.1070.10">
    <property type="entry name" value="Rhodopsin 7-helix transmembrane proteins"/>
    <property type="match status" value="1"/>
</dbReference>
<keyword evidence="10 11" id="KW-0807">Transducer</keyword>
<evidence type="ECO:0000256" key="12">
    <source>
        <dbReference type="SAM" id="Phobius"/>
    </source>
</evidence>
<evidence type="ECO:0000256" key="1">
    <source>
        <dbReference type="ARBA" id="ARBA00004651"/>
    </source>
</evidence>
<feature type="transmembrane region" description="Helical" evidence="12">
    <location>
        <begin position="183"/>
        <end position="207"/>
    </location>
</feature>
<feature type="transmembrane region" description="Helical" evidence="12">
    <location>
        <begin position="227"/>
        <end position="248"/>
    </location>
</feature>
<feature type="transmembrane region" description="Helical" evidence="12">
    <location>
        <begin position="69"/>
        <end position="92"/>
    </location>
</feature>
<dbReference type="PROSITE" id="PS00237">
    <property type="entry name" value="G_PROTEIN_RECEP_F1_1"/>
    <property type="match status" value="1"/>
</dbReference>
<keyword evidence="3" id="KW-1003">Cell membrane</keyword>
<evidence type="ECO:0000256" key="7">
    <source>
        <dbReference type="ARBA" id="ARBA00023136"/>
    </source>
</evidence>
<accession>A0A7R8Z1H0</accession>
<dbReference type="FunCoup" id="A0A7R8Z1H0">
    <property type="interactions" value="25"/>
</dbReference>
<feature type="transmembrane region" description="Helical" evidence="12">
    <location>
        <begin position="391"/>
        <end position="412"/>
    </location>
</feature>
<feature type="domain" description="G-protein coupled receptors family 1 profile" evidence="13">
    <location>
        <begin position="83"/>
        <end position="443"/>
    </location>
</feature>
<evidence type="ECO:0000256" key="8">
    <source>
        <dbReference type="ARBA" id="ARBA00023157"/>
    </source>
</evidence>
<dbReference type="GO" id="GO:0004993">
    <property type="term" value="F:G protein-coupled serotonin receptor activity"/>
    <property type="evidence" value="ECO:0007669"/>
    <property type="project" value="UniProtKB-ARBA"/>
</dbReference>
<name>A0A7R8Z1H0_HERIL</name>
<dbReference type="PANTHER" id="PTHR24248">
    <property type="entry name" value="ADRENERGIC RECEPTOR-RELATED G-PROTEIN COUPLED RECEPTOR"/>
    <property type="match status" value="1"/>
</dbReference>
<dbReference type="CDD" id="cd15061">
    <property type="entry name" value="7tmA_tyramine_R-like"/>
    <property type="match status" value="1"/>
</dbReference>
<dbReference type="Pfam" id="PF00001">
    <property type="entry name" value="7tm_1"/>
    <property type="match status" value="1"/>
</dbReference>
<dbReference type="GO" id="GO:0071880">
    <property type="term" value="P:adenylate cyclase-activating adrenergic receptor signaling pathway"/>
    <property type="evidence" value="ECO:0007669"/>
    <property type="project" value="TreeGrafter"/>
</dbReference>
<dbReference type="SMART" id="SM01381">
    <property type="entry name" value="7TM_GPCR_Srsx"/>
    <property type="match status" value="1"/>
</dbReference>
<dbReference type="PRINTS" id="PR00237">
    <property type="entry name" value="GPCRRHODOPSN"/>
</dbReference>
<feature type="transmembrane region" description="Helical" evidence="12">
    <location>
        <begin position="104"/>
        <end position="129"/>
    </location>
</feature>
<evidence type="ECO:0000256" key="10">
    <source>
        <dbReference type="ARBA" id="ARBA00023224"/>
    </source>
</evidence>
<dbReference type="PANTHER" id="PTHR24248:SF199">
    <property type="entry name" value="IP13425P-RELATED"/>
    <property type="match status" value="1"/>
</dbReference>
<dbReference type="AlphaFoldDB" id="A0A7R8Z1H0"/>
<dbReference type="InterPro" id="IPR000276">
    <property type="entry name" value="GPCR_Rhodpsn"/>
</dbReference>
<organism evidence="14 15">
    <name type="scientific">Hermetia illucens</name>
    <name type="common">Black soldier fly</name>
    <dbReference type="NCBI Taxonomy" id="343691"/>
    <lineage>
        <taxon>Eukaryota</taxon>
        <taxon>Metazoa</taxon>
        <taxon>Ecdysozoa</taxon>
        <taxon>Arthropoda</taxon>
        <taxon>Hexapoda</taxon>
        <taxon>Insecta</taxon>
        <taxon>Pterygota</taxon>
        <taxon>Neoptera</taxon>
        <taxon>Endopterygota</taxon>
        <taxon>Diptera</taxon>
        <taxon>Brachycera</taxon>
        <taxon>Stratiomyomorpha</taxon>
        <taxon>Stratiomyidae</taxon>
        <taxon>Hermetiinae</taxon>
        <taxon>Hermetia</taxon>
    </lineage>
</organism>
<keyword evidence="6 11" id="KW-0297">G-protein coupled receptor</keyword>
<keyword evidence="9 11" id="KW-0675">Receptor</keyword>
<sequence length="474" mass="54059">MCKVLGSNMNTTEFPLEPNALLSTFPYWNLTSGSGDELCGRKCDGNSTTITSQPSVSGFFNLPWEKGCIVILCLLLIFITVIGNTLVILSVLTTRRLRTVTNCFVMNLAITDWLVGTFVMPPAVILYIVGSWQFGWILCDIWISLDVLLCTASILSLCAISLDRYLAVIQPLTYSKRRRSKRLALLMILVVWIVALAITCPPFLGWYEPGRRNGEFVDCRYNQNKGYVVFSAMGSFFIPLAVMLYVYLRIGCVLTSRRQRMTLTEVSEKSHDETFPTELENLHITPKHIPYKKYDKKGYDSSSLNHQTLYELVEISRSSSTIRCSTISCKIDSNHSGFKPIQAIHFCESQSSFSESCMSASKLKIQQPTKCQRIPMRISTLKRDTKTAKTLTMVMGGFIACWLPFFLYYLLIPFLPKEAISEPLMSFLTWLGWINCGINPFIYAFYSPDFRTAFWRLTFRKICKKTNQFTLFKT</sequence>
<keyword evidence="8" id="KW-1015">Disulfide bond</keyword>
<gene>
    <name evidence="14" type="ORF">HERILL_LOCUS15996</name>
</gene>
<dbReference type="GO" id="GO:0005886">
    <property type="term" value="C:plasma membrane"/>
    <property type="evidence" value="ECO:0007669"/>
    <property type="project" value="UniProtKB-SubCell"/>
</dbReference>
<evidence type="ECO:0000256" key="9">
    <source>
        <dbReference type="ARBA" id="ARBA00023170"/>
    </source>
</evidence>
<dbReference type="InParanoid" id="A0A7R8Z1H0"/>
<evidence type="ECO:0000256" key="6">
    <source>
        <dbReference type="ARBA" id="ARBA00023040"/>
    </source>
</evidence>
<dbReference type="Proteomes" id="UP000594454">
    <property type="component" value="Chromosome 6"/>
</dbReference>
<dbReference type="FunFam" id="1.20.1070.10:FF:000523">
    <property type="entry name" value="5-hydroxytryptamine receptor 2B"/>
    <property type="match status" value="1"/>
</dbReference>
<dbReference type="OrthoDB" id="5977853at2759"/>
<feature type="transmembrane region" description="Helical" evidence="12">
    <location>
        <begin position="424"/>
        <end position="446"/>
    </location>
</feature>
<protein>
    <recommendedName>
        <fullName evidence="13">G-protein coupled receptors family 1 profile domain-containing protein</fullName>
    </recommendedName>
</protein>
<dbReference type="PROSITE" id="PS50262">
    <property type="entry name" value="G_PROTEIN_RECEP_F1_2"/>
    <property type="match status" value="1"/>
</dbReference>
<dbReference type="SUPFAM" id="SSF81321">
    <property type="entry name" value="Family A G protein-coupled receptor-like"/>
    <property type="match status" value="1"/>
</dbReference>
<dbReference type="GO" id="GO:0043410">
    <property type="term" value="P:positive regulation of MAPK cascade"/>
    <property type="evidence" value="ECO:0007669"/>
    <property type="project" value="TreeGrafter"/>
</dbReference>